<dbReference type="PANTHER" id="PTHR43877">
    <property type="entry name" value="AMINOALKYLPHOSPHONATE N-ACETYLTRANSFERASE-RELATED-RELATED"/>
    <property type="match status" value="1"/>
</dbReference>
<keyword evidence="1 4" id="KW-0808">Transferase</keyword>
<proteinExistence type="predicted"/>
<evidence type="ECO:0000256" key="1">
    <source>
        <dbReference type="ARBA" id="ARBA00022679"/>
    </source>
</evidence>
<evidence type="ECO:0000313" key="5">
    <source>
        <dbReference type="Proteomes" id="UP000030302"/>
    </source>
</evidence>
<dbReference type="Gene3D" id="3.40.630.30">
    <property type="match status" value="1"/>
</dbReference>
<dbReference type="EMBL" id="CP009962">
    <property type="protein sequence ID" value="AIY40465.1"/>
    <property type="molecule type" value="Genomic_DNA"/>
</dbReference>
<dbReference type="OrthoDB" id="336415at2"/>
<gene>
    <name evidence="4" type="ORF">LT85_1307</name>
</gene>
<dbReference type="STRING" id="279058.LT85_1307"/>
<accession>A0A0A1F9K7</accession>
<reference evidence="5" key="1">
    <citation type="journal article" date="2014" name="Soil Biol. Biochem.">
        <title>Structure and function of bacterial communities in ageing soils: Insights from the Mendocino ecological staircase.</title>
        <authorList>
            <person name="Uroz S."/>
            <person name="Tech J.J."/>
            <person name="Sawaya N.A."/>
            <person name="Frey-Klett P."/>
            <person name="Leveau J.H.J."/>
        </authorList>
    </citation>
    <scope>NUCLEOTIDE SEQUENCE [LARGE SCALE GENOMIC DNA]</scope>
    <source>
        <strain evidence="5">Cal35</strain>
    </source>
</reference>
<dbReference type="KEGG" id="care:LT85_1307"/>
<protein>
    <submittedName>
        <fullName evidence="4">Acetyltransferase</fullName>
    </submittedName>
</protein>
<dbReference type="GO" id="GO:0016747">
    <property type="term" value="F:acyltransferase activity, transferring groups other than amino-acyl groups"/>
    <property type="evidence" value="ECO:0007669"/>
    <property type="project" value="InterPro"/>
</dbReference>
<dbReference type="InterPro" id="IPR000182">
    <property type="entry name" value="GNAT_dom"/>
</dbReference>
<evidence type="ECO:0000313" key="4">
    <source>
        <dbReference type="EMBL" id="AIY40465.1"/>
    </source>
</evidence>
<evidence type="ECO:0000256" key="2">
    <source>
        <dbReference type="ARBA" id="ARBA00023315"/>
    </source>
</evidence>
<feature type="domain" description="N-acetyltransferase" evidence="3">
    <location>
        <begin position="5"/>
        <end position="166"/>
    </location>
</feature>
<dbReference type="RefSeq" id="WP_052134774.1">
    <property type="nucleotide sequence ID" value="NZ_CP009962.1"/>
</dbReference>
<sequence>MQKEYHIRPALETDGPILCAAEQRIAAIPGRLVSHPDELRVAAFAERIRLLDEIGCYLVAEKDGVIVGHAVLEPVGSRKALAHVFTLASMVVHPGSQGQGVGTALMQELMRWAQQRPHVERIELRVREQNTVARQLYEKFGFVLEGRFDKRVKLADGSYLVDLMMAWLASGTASASTQAST</sequence>
<name>A0A0A1F9K7_9BURK</name>
<dbReference type="SUPFAM" id="SSF55729">
    <property type="entry name" value="Acyl-CoA N-acyltransferases (Nat)"/>
    <property type="match status" value="1"/>
</dbReference>
<dbReference type="Pfam" id="PF00583">
    <property type="entry name" value="Acetyltransf_1"/>
    <property type="match status" value="1"/>
</dbReference>
<dbReference type="CDD" id="cd04301">
    <property type="entry name" value="NAT_SF"/>
    <property type="match status" value="1"/>
</dbReference>
<organism evidence="4 5">
    <name type="scientific">Collimonas arenae</name>
    <dbReference type="NCBI Taxonomy" id="279058"/>
    <lineage>
        <taxon>Bacteria</taxon>
        <taxon>Pseudomonadati</taxon>
        <taxon>Pseudomonadota</taxon>
        <taxon>Betaproteobacteria</taxon>
        <taxon>Burkholderiales</taxon>
        <taxon>Oxalobacteraceae</taxon>
        <taxon>Collimonas</taxon>
    </lineage>
</organism>
<dbReference type="HOGENOM" id="CLU_013985_19_6_4"/>
<keyword evidence="5" id="KW-1185">Reference proteome</keyword>
<dbReference type="PROSITE" id="PS51186">
    <property type="entry name" value="GNAT"/>
    <property type="match status" value="1"/>
</dbReference>
<dbReference type="InterPro" id="IPR050832">
    <property type="entry name" value="Bact_Acetyltransf"/>
</dbReference>
<evidence type="ECO:0000259" key="3">
    <source>
        <dbReference type="PROSITE" id="PS51186"/>
    </source>
</evidence>
<dbReference type="AlphaFoldDB" id="A0A0A1F9K7"/>
<dbReference type="Proteomes" id="UP000030302">
    <property type="component" value="Chromosome"/>
</dbReference>
<dbReference type="InterPro" id="IPR016181">
    <property type="entry name" value="Acyl_CoA_acyltransferase"/>
</dbReference>
<keyword evidence="2" id="KW-0012">Acyltransferase</keyword>